<dbReference type="GO" id="GO:0004764">
    <property type="term" value="F:shikimate 3-dehydrogenase (NADP+) activity"/>
    <property type="evidence" value="ECO:0007669"/>
    <property type="project" value="UniProtKB-EC"/>
</dbReference>
<comment type="caution">
    <text evidence="5">The sequence shown here is derived from an EMBL/GenBank/DDBJ whole genome shotgun (WGS) entry which is preliminary data.</text>
</comment>
<dbReference type="GO" id="GO:0050661">
    <property type="term" value="F:NADP binding"/>
    <property type="evidence" value="ECO:0007669"/>
    <property type="project" value="TreeGrafter"/>
</dbReference>
<dbReference type="SUPFAM" id="SSF53223">
    <property type="entry name" value="Aminoacid dehydrogenase-like, N-terminal domain"/>
    <property type="match status" value="1"/>
</dbReference>
<keyword evidence="3" id="KW-0057">Aromatic amino acid biosynthesis</keyword>
<sequence length="251" mass="28120">MAKTPERLYGLIGYPLGHSFSQNYFNHKFEAEKIPARYVNFEIDDIGRLMEIIAQYPNLAGLNVTIPYKEQVIAYMDEMDHDAKVIGAVNVIKFIGSGKNLKLKGYNSDIIGFSDSIAPLLNPARKNALVLGTGGAAKAVGCGLKNLGVEVTWVSRTKRDNTLTYGELTPEVMAKHKIIVNTTPLGMYPHVDECPDIPYEELTREHLCYDLLYNPDVTLFMKRSQEHGAETKNGLEMLLLQAFAAWNIWHS</sequence>
<gene>
    <name evidence="5" type="primary">aroE</name>
    <name evidence="5" type="ORF">C5O25_05605</name>
</gene>
<dbReference type="PANTHER" id="PTHR21089">
    <property type="entry name" value="SHIKIMATE DEHYDROGENASE"/>
    <property type="match status" value="1"/>
</dbReference>
<evidence type="ECO:0000313" key="6">
    <source>
        <dbReference type="Proteomes" id="UP000244925"/>
    </source>
</evidence>
<dbReference type="SUPFAM" id="SSF51735">
    <property type="entry name" value="NAD(P)-binding Rossmann-fold domains"/>
    <property type="match status" value="1"/>
</dbReference>
<dbReference type="InterPro" id="IPR013708">
    <property type="entry name" value="Shikimate_DH-bd_N"/>
</dbReference>
<dbReference type="InterPro" id="IPR022893">
    <property type="entry name" value="Shikimate_DH_fam"/>
</dbReference>
<dbReference type="InterPro" id="IPR036291">
    <property type="entry name" value="NAD(P)-bd_dom_sf"/>
</dbReference>
<keyword evidence="2 5" id="KW-0560">Oxidoreductase</keyword>
<protein>
    <submittedName>
        <fullName evidence="5">Shikimate dehydrogenase</fullName>
        <ecNumber evidence="5">1.1.1.25</ecNumber>
    </submittedName>
</protein>
<dbReference type="GO" id="GO:0019632">
    <property type="term" value="P:shikimate metabolic process"/>
    <property type="evidence" value="ECO:0007669"/>
    <property type="project" value="TreeGrafter"/>
</dbReference>
<dbReference type="GO" id="GO:0009423">
    <property type="term" value="P:chorismate biosynthetic process"/>
    <property type="evidence" value="ECO:0007669"/>
    <property type="project" value="TreeGrafter"/>
</dbReference>
<evidence type="ECO:0000256" key="1">
    <source>
        <dbReference type="ARBA" id="ARBA00004871"/>
    </source>
</evidence>
<feature type="domain" description="Shikimate dehydrogenase substrate binding N-terminal" evidence="4">
    <location>
        <begin position="11"/>
        <end position="92"/>
    </location>
</feature>
<dbReference type="Gene3D" id="3.40.50.720">
    <property type="entry name" value="NAD(P)-binding Rossmann-like Domain"/>
    <property type="match status" value="1"/>
</dbReference>
<evidence type="ECO:0000256" key="2">
    <source>
        <dbReference type="ARBA" id="ARBA00023002"/>
    </source>
</evidence>
<reference evidence="6" key="1">
    <citation type="submission" date="2018-02" db="EMBL/GenBank/DDBJ databases">
        <authorList>
            <person name="Clavel T."/>
            <person name="Strowig T."/>
        </authorList>
    </citation>
    <scope>NUCLEOTIDE SEQUENCE [LARGE SCALE GENOMIC DNA]</scope>
    <source>
        <strain evidence="6">DSM 100764</strain>
    </source>
</reference>
<dbReference type="EMBL" id="PUBV01000008">
    <property type="protein sequence ID" value="PWB08071.1"/>
    <property type="molecule type" value="Genomic_DNA"/>
</dbReference>
<dbReference type="PANTHER" id="PTHR21089:SF1">
    <property type="entry name" value="BIFUNCTIONAL 3-DEHYDROQUINATE DEHYDRATASE_SHIKIMATE DEHYDROGENASE, CHLOROPLASTIC"/>
    <property type="match status" value="1"/>
</dbReference>
<dbReference type="GO" id="GO:0005829">
    <property type="term" value="C:cytosol"/>
    <property type="evidence" value="ECO:0007669"/>
    <property type="project" value="TreeGrafter"/>
</dbReference>
<keyword evidence="6" id="KW-1185">Reference proteome</keyword>
<evidence type="ECO:0000259" key="4">
    <source>
        <dbReference type="Pfam" id="PF08501"/>
    </source>
</evidence>
<organism evidence="5 6">
    <name type="scientific">Paramuribaculum intestinale</name>
    <dbReference type="NCBI Taxonomy" id="2094151"/>
    <lineage>
        <taxon>Bacteria</taxon>
        <taxon>Pseudomonadati</taxon>
        <taxon>Bacteroidota</taxon>
        <taxon>Bacteroidia</taxon>
        <taxon>Bacteroidales</taxon>
        <taxon>Muribaculaceae</taxon>
        <taxon>Paramuribaculum</taxon>
    </lineage>
</organism>
<proteinExistence type="predicted"/>
<dbReference type="Gene3D" id="3.40.50.10860">
    <property type="entry name" value="Leucine Dehydrogenase, chain A, domain 1"/>
    <property type="match status" value="1"/>
</dbReference>
<dbReference type="CDD" id="cd01065">
    <property type="entry name" value="NAD_bind_Shikimate_DH"/>
    <property type="match status" value="1"/>
</dbReference>
<dbReference type="GeneID" id="93423821"/>
<dbReference type="Proteomes" id="UP000244925">
    <property type="component" value="Unassembled WGS sequence"/>
</dbReference>
<dbReference type="GO" id="GO:0009073">
    <property type="term" value="P:aromatic amino acid family biosynthetic process"/>
    <property type="evidence" value="ECO:0007669"/>
    <property type="project" value="UniProtKB-KW"/>
</dbReference>
<comment type="pathway">
    <text evidence="1">Metabolic intermediate biosynthesis; chorismate biosynthesis; chorismate from D-erythrose 4-phosphate and phosphoenolpyruvate: step 4/7.</text>
</comment>
<dbReference type="FunFam" id="3.40.50.720:FF:000427">
    <property type="entry name" value="Shikimate dehydrogenase"/>
    <property type="match status" value="1"/>
</dbReference>
<dbReference type="RefSeq" id="WP_107035755.1">
    <property type="nucleotide sequence ID" value="NZ_CAONGC010000008.1"/>
</dbReference>
<dbReference type="EC" id="1.1.1.25" evidence="5"/>
<keyword evidence="3" id="KW-0028">Amino-acid biosynthesis</keyword>
<dbReference type="Pfam" id="PF08501">
    <property type="entry name" value="Shikimate_dh_N"/>
    <property type="match status" value="1"/>
</dbReference>
<dbReference type="AlphaFoldDB" id="A0A2V1IZS1"/>
<name>A0A2V1IZS1_9BACT</name>
<evidence type="ECO:0000313" key="5">
    <source>
        <dbReference type="EMBL" id="PWB08071.1"/>
    </source>
</evidence>
<accession>A0A2V1IZS1</accession>
<dbReference type="InterPro" id="IPR046346">
    <property type="entry name" value="Aminoacid_DH-like_N_sf"/>
</dbReference>
<evidence type="ECO:0000256" key="3">
    <source>
        <dbReference type="ARBA" id="ARBA00023141"/>
    </source>
</evidence>